<dbReference type="InterPro" id="IPR000719">
    <property type="entry name" value="Prot_kinase_dom"/>
</dbReference>
<dbReference type="GO" id="GO:0004674">
    <property type="term" value="F:protein serine/threonine kinase activity"/>
    <property type="evidence" value="ECO:0007669"/>
    <property type="project" value="UniProtKB-KW"/>
</dbReference>
<reference evidence="12" key="2">
    <citation type="submission" date="2023-05" db="EMBL/GenBank/DDBJ databases">
        <authorList>
            <person name="Schelkunov M.I."/>
        </authorList>
    </citation>
    <scope>NUCLEOTIDE SEQUENCE</scope>
    <source>
        <strain evidence="12">Hsosn_3</strain>
        <tissue evidence="12">Leaf</tissue>
    </source>
</reference>
<keyword evidence="13" id="KW-1185">Reference proteome</keyword>
<dbReference type="Gene3D" id="3.20.20.70">
    <property type="entry name" value="Aldolase class I"/>
    <property type="match status" value="1"/>
</dbReference>
<evidence type="ECO:0000256" key="7">
    <source>
        <dbReference type="ARBA" id="ARBA00022840"/>
    </source>
</evidence>
<dbReference type="Proteomes" id="UP001237642">
    <property type="component" value="Unassembled WGS sequence"/>
</dbReference>
<keyword evidence="10" id="KW-0472">Membrane</keyword>
<dbReference type="EC" id="2.7.11.1" evidence="2"/>
<keyword evidence="4" id="KW-0808">Transferase</keyword>
<comment type="catalytic activity">
    <reaction evidence="8">
        <text>L-threonyl-[protein] + ATP = O-phospho-L-threonyl-[protein] + ADP + H(+)</text>
        <dbReference type="Rhea" id="RHEA:46608"/>
        <dbReference type="Rhea" id="RHEA-COMP:11060"/>
        <dbReference type="Rhea" id="RHEA-COMP:11605"/>
        <dbReference type="ChEBI" id="CHEBI:15378"/>
        <dbReference type="ChEBI" id="CHEBI:30013"/>
        <dbReference type="ChEBI" id="CHEBI:30616"/>
        <dbReference type="ChEBI" id="CHEBI:61977"/>
        <dbReference type="ChEBI" id="CHEBI:456216"/>
        <dbReference type="EC" id="2.7.11.1"/>
    </reaction>
</comment>
<evidence type="ECO:0000313" key="13">
    <source>
        <dbReference type="Proteomes" id="UP001237642"/>
    </source>
</evidence>
<keyword evidence="5" id="KW-0547">Nucleotide-binding</keyword>
<dbReference type="EMBL" id="JAUIZM010000007">
    <property type="protein sequence ID" value="KAK1375211.1"/>
    <property type="molecule type" value="Genomic_DNA"/>
</dbReference>
<dbReference type="InterPro" id="IPR001245">
    <property type="entry name" value="Ser-Thr/Tyr_kinase_cat_dom"/>
</dbReference>
<dbReference type="GO" id="GO:0016020">
    <property type="term" value="C:membrane"/>
    <property type="evidence" value="ECO:0007669"/>
    <property type="project" value="UniProtKB-SubCell"/>
</dbReference>
<feature type="transmembrane region" description="Helical" evidence="10">
    <location>
        <begin position="99"/>
        <end position="126"/>
    </location>
</feature>
<evidence type="ECO:0000256" key="10">
    <source>
        <dbReference type="SAM" id="Phobius"/>
    </source>
</evidence>
<dbReference type="InterPro" id="IPR013785">
    <property type="entry name" value="Aldolase_TIM"/>
</dbReference>
<evidence type="ECO:0000256" key="3">
    <source>
        <dbReference type="ARBA" id="ARBA00022527"/>
    </source>
</evidence>
<keyword evidence="3" id="KW-0723">Serine/threonine-protein kinase</keyword>
<dbReference type="AlphaFoldDB" id="A0AAD8MJ36"/>
<dbReference type="InterPro" id="IPR051824">
    <property type="entry name" value="LRR_Rcpt-Like_S/T_Kinase"/>
</dbReference>
<evidence type="ECO:0000256" key="1">
    <source>
        <dbReference type="ARBA" id="ARBA00004479"/>
    </source>
</evidence>
<keyword evidence="7" id="KW-0067">ATP-binding</keyword>
<dbReference type="SUPFAM" id="SSF56112">
    <property type="entry name" value="Protein kinase-like (PK-like)"/>
    <property type="match status" value="1"/>
</dbReference>
<keyword evidence="10" id="KW-0812">Transmembrane</keyword>
<dbReference type="FunFam" id="1.10.510.10:FF:001023">
    <property type="entry name" value="Os07g0541700 protein"/>
    <property type="match status" value="1"/>
</dbReference>
<gene>
    <name evidence="12" type="ORF">POM88_031404</name>
</gene>
<comment type="subcellular location">
    <subcellularLocation>
        <location evidence="1">Membrane</location>
        <topology evidence="1">Single-pass type I membrane protein</topology>
    </subcellularLocation>
</comment>
<evidence type="ECO:0000256" key="2">
    <source>
        <dbReference type="ARBA" id="ARBA00012513"/>
    </source>
</evidence>
<evidence type="ECO:0000256" key="6">
    <source>
        <dbReference type="ARBA" id="ARBA00022777"/>
    </source>
</evidence>
<evidence type="ECO:0000256" key="8">
    <source>
        <dbReference type="ARBA" id="ARBA00047899"/>
    </source>
</evidence>
<dbReference type="Gene3D" id="1.10.510.10">
    <property type="entry name" value="Transferase(Phosphotransferase) domain 1"/>
    <property type="match status" value="1"/>
</dbReference>
<name>A0AAD8MJ36_9APIA</name>
<comment type="catalytic activity">
    <reaction evidence="9">
        <text>L-seryl-[protein] + ATP = O-phospho-L-seryl-[protein] + ADP + H(+)</text>
        <dbReference type="Rhea" id="RHEA:17989"/>
        <dbReference type="Rhea" id="RHEA-COMP:9863"/>
        <dbReference type="Rhea" id="RHEA-COMP:11604"/>
        <dbReference type="ChEBI" id="CHEBI:15378"/>
        <dbReference type="ChEBI" id="CHEBI:29999"/>
        <dbReference type="ChEBI" id="CHEBI:30616"/>
        <dbReference type="ChEBI" id="CHEBI:83421"/>
        <dbReference type="ChEBI" id="CHEBI:456216"/>
        <dbReference type="EC" id="2.7.11.1"/>
    </reaction>
</comment>
<dbReference type="InterPro" id="IPR011009">
    <property type="entry name" value="Kinase-like_dom_sf"/>
</dbReference>
<dbReference type="GO" id="GO:0005524">
    <property type="term" value="F:ATP binding"/>
    <property type="evidence" value="ECO:0007669"/>
    <property type="project" value="UniProtKB-KW"/>
</dbReference>
<comment type="caution">
    <text evidence="12">The sequence shown here is derived from an EMBL/GenBank/DDBJ whole genome shotgun (WGS) entry which is preliminary data.</text>
</comment>
<proteinExistence type="predicted"/>
<feature type="domain" description="Protein kinase" evidence="11">
    <location>
        <begin position="1"/>
        <end position="233"/>
    </location>
</feature>
<sequence length="233" mass="26602">MHFIFRFLVTEESLAHPTYKRKLVELEATKYTDVFGRVRWPGAPQRVLKTPFFMDWRDLPREQNESNQPIIGRSTIHGIVSITYFFSSEHHAAPGFIFLYLFNFGSGIFLPILGFCYSSDALILIYEHLRKWSLGDIIASPDFQLSWDIRLRIAIGVAQGLAYLHQDYVPRLIHRNVKSTNVLLDENFEPKLTDFALDRIVGEAAFQSSVISASPGSSYIAPAGTYFIENFSS</sequence>
<organism evidence="12 13">
    <name type="scientific">Heracleum sosnowskyi</name>
    <dbReference type="NCBI Taxonomy" id="360622"/>
    <lineage>
        <taxon>Eukaryota</taxon>
        <taxon>Viridiplantae</taxon>
        <taxon>Streptophyta</taxon>
        <taxon>Embryophyta</taxon>
        <taxon>Tracheophyta</taxon>
        <taxon>Spermatophyta</taxon>
        <taxon>Magnoliopsida</taxon>
        <taxon>eudicotyledons</taxon>
        <taxon>Gunneridae</taxon>
        <taxon>Pentapetalae</taxon>
        <taxon>asterids</taxon>
        <taxon>campanulids</taxon>
        <taxon>Apiales</taxon>
        <taxon>Apiaceae</taxon>
        <taxon>Apioideae</taxon>
        <taxon>apioid superclade</taxon>
        <taxon>Tordylieae</taxon>
        <taxon>Tordyliinae</taxon>
        <taxon>Heracleum</taxon>
    </lineage>
</organism>
<keyword evidence="6" id="KW-0418">Kinase</keyword>
<dbReference type="PANTHER" id="PTHR48006:SF102">
    <property type="entry name" value="LEUCINE-RICH REPEAT-CONTAINING PROTEIN DDB_G0281931-RELATED"/>
    <property type="match status" value="1"/>
</dbReference>
<dbReference type="PROSITE" id="PS50011">
    <property type="entry name" value="PROTEIN_KINASE_DOM"/>
    <property type="match status" value="1"/>
</dbReference>
<evidence type="ECO:0000256" key="4">
    <source>
        <dbReference type="ARBA" id="ARBA00022679"/>
    </source>
</evidence>
<evidence type="ECO:0000256" key="9">
    <source>
        <dbReference type="ARBA" id="ARBA00048679"/>
    </source>
</evidence>
<evidence type="ECO:0000313" key="12">
    <source>
        <dbReference type="EMBL" id="KAK1375211.1"/>
    </source>
</evidence>
<keyword evidence="10" id="KW-1133">Transmembrane helix</keyword>
<evidence type="ECO:0000259" key="11">
    <source>
        <dbReference type="PROSITE" id="PS50011"/>
    </source>
</evidence>
<evidence type="ECO:0000256" key="5">
    <source>
        <dbReference type="ARBA" id="ARBA00022741"/>
    </source>
</evidence>
<accession>A0AAD8MJ36</accession>
<protein>
    <recommendedName>
        <fullName evidence="2">non-specific serine/threonine protein kinase</fullName>
        <ecNumber evidence="2">2.7.11.1</ecNumber>
    </recommendedName>
</protein>
<dbReference type="PANTHER" id="PTHR48006">
    <property type="entry name" value="LEUCINE-RICH REPEAT-CONTAINING PROTEIN DDB_G0281931-RELATED"/>
    <property type="match status" value="1"/>
</dbReference>
<dbReference type="Pfam" id="PF07714">
    <property type="entry name" value="PK_Tyr_Ser-Thr"/>
    <property type="match status" value="1"/>
</dbReference>
<reference evidence="12" key="1">
    <citation type="submission" date="2023-02" db="EMBL/GenBank/DDBJ databases">
        <title>Genome of toxic invasive species Heracleum sosnowskyi carries increased number of genes despite the absence of recent whole-genome duplications.</title>
        <authorList>
            <person name="Schelkunov M."/>
            <person name="Shtratnikova V."/>
            <person name="Makarenko M."/>
            <person name="Klepikova A."/>
            <person name="Omelchenko D."/>
            <person name="Novikova G."/>
            <person name="Obukhova E."/>
            <person name="Bogdanov V."/>
            <person name="Penin A."/>
            <person name="Logacheva M."/>
        </authorList>
    </citation>
    <scope>NUCLEOTIDE SEQUENCE</scope>
    <source>
        <strain evidence="12">Hsosn_3</strain>
        <tissue evidence="12">Leaf</tissue>
    </source>
</reference>